<accession>A0A8E0VMG3</accession>
<comment type="caution">
    <text evidence="1">The sequence shown here is derived from an EMBL/GenBank/DDBJ whole genome shotgun (WGS) entry which is preliminary data.</text>
</comment>
<dbReference type="Proteomes" id="UP000728185">
    <property type="component" value="Unassembled WGS sequence"/>
</dbReference>
<protein>
    <submittedName>
        <fullName evidence="1">Uncharacterized protein</fullName>
    </submittedName>
</protein>
<organism evidence="1 2">
    <name type="scientific">Fasciolopsis buskii</name>
    <dbReference type="NCBI Taxonomy" id="27845"/>
    <lineage>
        <taxon>Eukaryota</taxon>
        <taxon>Metazoa</taxon>
        <taxon>Spiralia</taxon>
        <taxon>Lophotrochozoa</taxon>
        <taxon>Platyhelminthes</taxon>
        <taxon>Trematoda</taxon>
        <taxon>Digenea</taxon>
        <taxon>Plagiorchiida</taxon>
        <taxon>Echinostomata</taxon>
        <taxon>Echinostomatoidea</taxon>
        <taxon>Fasciolidae</taxon>
        <taxon>Fasciolopsis</taxon>
    </lineage>
</organism>
<proteinExistence type="predicted"/>
<evidence type="ECO:0000313" key="2">
    <source>
        <dbReference type="Proteomes" id="UP000728185"/>
    </source>
</evidence>
<name>A0A8E0VMG3_9TREM</name>
<evidence type="ECO:0000313" key="1">
    <source>
        <dbReference type="EMBL" id="KAA0197517.1"/>
    </source>
</evidence>
<dbReference type="AlphaFoldDB" id="A0A8E0VMG3"/>
<reference evidence="1" key="1">
    <citation type="submission" date="2019-05" db="EMBL/GenBank/DDBJ databases">
        <title>Annotation for the trematode Fasciolopsis buski.</title>
        <authorList>
            <person name="Choi Y.-J."/>
        </authorList>
    </citation>
    <scope>NUCLEOTIDE SEQUENCE</scope>
    <source>
        <strain evidence="1">HT</strain>
        <tissue evidence="1">Whole worm</tissue>
    </source>
</reference>
<gene>
    <name evidence="1" type="ORF">FBUS_05177</name>
</gene>
<sequence>MMTASSILASNLIPHSSELADWYDQECSATETSVQTNDYFHHSCVEPQCLEQSEHWRIQDLDEGDLCGDCTTDTENKSSSLNSQLIWKNTHLVSEPNVQDCNWEDVFFPNDVNHIRDSIIWSPPIKFDTMSLLKITLLSPSASSEESSDEKIQRTVSMLKNANATVDSSAVSVGTIYRRISHPDFSQNPTHWVNVTFDFQVGQENRLRMKIRRDIPISYCATVIACQLGLYETGAEKNIHFFWPNENQELDFDVTATEANLTDNAVIIARMGK</sequence>
<dbReference type="OrthoDB" id="6271234at2759"/>
<dbReference type="EMBL" id="LUCM01002336">
    <property type="protein sequence ID" value="KAA0197517.1"/>
    <property type="molecule type" value="Genomic_DNA"/>
</dbReference>
<keyword evidence="2" id="KW-1185">Reference proteome</keyword>